<dbReference type="Proteomes" id="UP000248054">
    <property type="component" value="Unassembled WGS sequence"/>
</dbReference>
<dbReference type="InterPro" id="IPR022409">
    <property type="entry name" value="PKD/Chitinase_dom"/>
</dbReference>
<dbReference type="CDD" id="cd00041">
    <property type="entry name" value="CUB"/>
    <property type="match status" value="1"/>
</dbReference>
<dbReference type="SMART" id="SM00089">
    <property type="entry name" value="PKD"/>
    <property type="match status" value="2"/>
</dbReference>
<feature type="chain" id="PRO_5015836734" evidence="2">
    <location>
        <begin position="19"/>
        <end position="609"/>
    </location>
</feature>
<protein>
    <submittedName>
        <fullName evidence="4">PKD domain-containing protein</fullName>
    </submittedName>
</protein>
<keyword evidence="1" id="KW-1015">Disulfide bond</keyword>
<name>A0A2V4XDC8_9FLAO</name>
<evidence type="ECO:0000313" key="4">
    <source>
        <dbReference type="EMBL" id="PYE80404.1"/>
    </source>
</evidence>
<dbReference type="InterPro" id="IPR000859">
    <property type="entry name" value="CUB_dom"/>
</dbReference>
<proteinExistence type="predicted"/>
<dbReference type="Gene3D" id="2.60.120.290">
    <property type="entry name" value="Spermadhesin, CUB domain"/>
    <property type="match status" value="1"/>
</dbReference>
<dbReference type="SUPFAM" id="SSF49854">
    <property type="entry name" value="Spermadhesin, CUB domain"/>
    <property type="match status" value="1"/>
</dbReference>
<dbReference type="SUPFAM" id="SSF49299">
    <property type="entry name" value="PKD domain"/>
    <property type="match status" value="1"/>
</dbReference>
<evidence type="ECO:0000256" key="2">
    <source>
        <dbReference type="SAM" id="SignalP"/>
    </source>
</evidence>
<dbReference type="InterPro" id="IPR035986">
    <property type="entry name" value="PKD_dom_sf"/>
</dbReference>
<feature type="non-terminal residue" evidence="4">
    <location>
        <position position="609"/>
    </location>
</feature>
<dbReference type="EMBL" id="QJTD01000005">
    <property type="protein sequence ID" value="PYE80404.1"/>
    <property type="molecule type" value="Genomic_DNA"/>
</dbReference>
<dbReference type="Pfam" id="PF00431">
    <property type="entry name" value="CUB"/>
    <property type="match status" value="1"/>
</dbReference>
<reference evidence="4 5" key="1">
    <citation type="submission" date="2018-06" db="EMBL/GenBank/DDBJ databases">
        <title>Genomic Encyclopedia of Type Strains, Phase III (KMG-III): the genomes of soil and plant-associated and newly described type strains.</title>
        <authorList>
            <person name="Whitman W."/>
        </authorList>
    </citation>
    <scope>NUCLEOTIDE SEQUENCE [LARGE SCALE GENOMIC DNA]</scope>
    <source>
        <strain evidence="4 5">CECT 7945</strain>
    </source>
</reference>
<evidence type="ECO:0000256" key="1">
    <source>
        <dbReference type="ARBA" id="ARBA00023157"/>
    </source>
</evidence>
<accession>A0A2V4XDC8</accession>
<evidence type="ECO:0000259" key="3">
    <source>
        <dbReference type="PROSITE" id="PS50093"/>
    </source>
</evidence>
<dbReference type="CDD" id="cd00146">
    <property type="entry name" value="PKD"/>
    <property type="match status" value="1"/>
</dbReference>
<dbReference type="AlphaFoldDB" id="A0A2V4XDC8"/>
<dbReference type="Gene3D" id="2.60.120.380">
    <property type="match status" value="1"/>
</dbReference>
<comment type="caution">
    <text evidence="4">The sequence shown here is derived from an EMBL/GenBank/DDBJ whole genome shotgun (WGS) entry which is preliminary data.</text>
</comment>
<dbReference type="InterPro" id="IPR013783">
    <property type="entry name" value="Ig-like_fold"/>
</dbReference>
<keyword evidence="5" id="KW-1185">Reference proteome</keyword>
<dbReference type="RefSeq" id="WP_146221530.1">
    <property type="nucleotide sequence ID" value="NZ_QJTD01000005.1"/>
</dbReference>
<dbReference type="InterPro" id="IPR035914">
    <property type="entry name" value="Sperma_CUB_dom_sf"/>
</dbReference>
<dbReference type="PROSITE" id="PS50093">
    <property type="entry name" value="PKD"/>
    <property type="match status" value="1"/>
</dbReference>
<gene>
    <name evidence="4" type="ORF">DFQ11_1051</name>
</gene>
<dbReference type="InterPro" id="IPR000601">
    <property type="entry name" value="PKD_dom"/>
</dbReference>
<evidence type="ECO:0000313" key="5">
    <source>
        <dbReference type="Proteomes" id="UP000248054"/>
    </source>
</evidence>
<organism evidence="4 5">
    <name type="scientific">Winogradskyella epiphytica</name>
    <dbReference type="NCBI Taxonomy" id="262005"/>
    <lineage>
        <taxon>Bacteria</taxon>
        <taxon>Pseudomonadati</taxon>
        <taxon>Bacteroidota</taxon>
        <taxon>Flavobacteriia</taxon>
        <taxon>Flavobacteriales</taxon>
        <taxon>Flavobacteriaceae</taxon>
        <taxon>Winogradskyella</taxon>
    </lineage>
</organism>
<sequence>MKNILLLLALIVTGLGSSQDLLMQNGTFNQCSGLFYDSGGEFGNYGNNENLVTTICSDVAGDFVQLNFTQFVTQGGAQADTMYIYDGDDTTAALIGSYTLTNSPGVVSASESNTSGCLTIEFVSSPSGNAQGWIAEIECFTPCQTITASIDDTTPAAVAGVIEVDPGDIVTFNGSATFSEDGTGAEYSWDFGNGASMAGQTVNYAYPNPGTYIVTLTVSDDNPLGCFASSNTIEVKVLDNDMCSGALPICGDIEDVPSPVGAGDAENGINYGCLSSVPNPRWYFMQTGPEAGTLNFTLSQNTGQNGTGSGLDIDFILWGPFDEPVCGPANLNPTNQVDCSYSADSVEQIDIPNAPANSYYVLLITNYSGNAGYINLQMNPVPGSNATTNCDIICQVDLGDDQQICNGGSYTIEAEFTGAFNTFEWQLDGETIPGETGSTLTVTESGTYKLIAEGFDAVFGDPCTAENEVVVTIADSIALNDLTISTCSASTTNADFDLDAEIVNILSPLDAADYSVTFHNSLADAEADAPSITGTDSYNGTDGEVIHVRVEANGTDCFAVSTITLGISPQPALNPAPDMELCDDNSNDGFESFDLSAQTASILGGQSAA</sequence>
<feature type="domain" description="PKD" evidence="3">
    <location>
        <begin position="170"/>
        <end position="220"/>
    </location>
</feature>
<dbReference type="Pfam" id="PF18911">
    <property type="entry name" value="PKD_4"/>
    <property type="match status" value="1"/>
</dbReference>
<keyword evidence="2" id="KW-0732">Signal</keyword>
<dbReference type="Gene3D" id="2.60.40.10">
    <property type="entry name" value="Immunoglobulins"/>
    <property type="match status" value="2"/>
</dbReference>
<dbReference type="OrthoDB" id="9765926at2"/>
<feature type="signal peptide" evidence="2">
    <location>
        <begin position="1"/>
        <end position="18"/>
    </location>
</feature>